<dbReference type="InterPro" id="IPR027417">
    <property type="entry name" value="P-loop_NTPase"/>
</dbReference>
<dbReference type="RefSeq" id="WP_268598726.1">
    <property type="nucleotide sequence ID" value="NZ_JAMDNP010000057.1"/>
</dbReference>
<dbReference type="CDD" id="cd01127">
    <property type="entry name" value="TrwB_TraG_TraD_VirD4"/>
    <property type="match status" value="1"/>
</dbReference>
<organism evidence="2 3">
    <name type="scientific">Paenibacillus alvei</name>
    <name type="common">Bacillus alvei</name>
    <dbReference type="NCBI Taxonomy" id="44250"/>
    <lineage>
        <taxon>Bacteria</taxon>
        <taxon>Bacillati</taxon>
        <taxon>Bacillota</taxon>
        <taxon>Bacilli</taxon>
        <taxon>Bacillales</taxon>
        <taxon>Paenibacillaceae</taxon>
        <taxon>Paenibacillus</taxon>
    </lineage>
</organism>
<sequence>MGALKIRIPQRSRKKTPTQALPFKEFDEYLRMEDGTFRAMLKVTPINNDLLADDENDDIVELMQEAINAIHSGLIQFTVSSERLNLDEYQEYLEKKYRETNEGYFLERIDAMQKYVKRTSNRQRTAKTFYFTIASKSNDATRARDDFEEAARKIEDALSSAEIYVRLMKKHEGLRMLYEKLNPKTSLSQPYRPDMDTIASIAPVPIIHEEDYSIMDGMYYRFFTITDYPQKVFPLWMTRIFNVNAQVDTSIICVPTGKKKVIDEIDKSIGFVRWRKDKPGTKASEVNELEDKEESNLELIRQLSSDNENMFNVSVIISVKDKSLKELDISCERLLTAISTSKMSSRQLILLNNEPFWMTLPIAYNSQYLANENMHWPMQSSAIASILPFNSADFMMKKGVIKGKNPATNSLVIVDRRDRRRVDNPNEVVIAPSGRGKSWYAQADISRENSLGTKCIVIDPEREYKFKFGERVVFSMGSPFCTNPFHIRSAILDLDDELEEDHNDRNNYIENVGMYLQRKIADLIPYFRYIYPKMDSTEEAELTEAIRITYEEYSGLSFDSTELPHDNVFPILTNLDEVISRDEFSESLSTFKKNLRPYVTGIYKNMFNGQTNWSMDSMLTVLDIHSLSEIIQPQMMYLLLQDIWEYMKIDRNEMKGLYVDEAWKLASPDNPQTLKFLFEMAKRIRKYGGYLTTITQNVGDFFGAGTGSRNYGQAIFDNAFFKLFLGLSENDYKTLKNTEFTFSRKEERILKRRKSKGRGIYMVGSTRVELQSTPLVDELQFIDPKEYAQVKKYDAELEYAEASNVSA</sequence>
<gene>
    <name evidence="2" type="ORF">M5X12_23865</name>
</gene>
<proteinExistence type="predicted"/>
<comment type="caution">
    <text evidence="2">The sequence shown here is derived from an EMBL/GenBank/DDBJ whole genome shotgun (WGS) entry which is preliminary data.</text>
</comment>
<name>A0ABT4H4K0_PAEAL</name>
<dbReference type="Pfam" id="PF11130">
    <property type="entry name" value="TraC_F_IV"/>
    <property type="match status" value="1"/>
</dbReference>
<evidence type="ECO:0000313" key="2">
    <source>
        <dbReference type="EMBL" id="MCY9763551.1"/>
    </source>
</evidence>
<dbReference type="PANTHER" id="PTHR30121">
    <property type="entry name" value="UNCHARACTERIZED PROTEIN YJGR-RELATED"/>
    <property type="match status" value="1"/>
</dbReference>
<dbReference type="EMBL" id="JAMDNP010000057">
    <property type="protein sequence ID" value="MCY9763551.1"/>
    <property type="molecule type" value="Genomic_DNA"/>
</dbReference>
<dbReference type="InterPro" id="IPR043964">
    <property type="entry name" value="P-loop_TraG"/>
</dbReference>
<dbReference type="SUPFAM" id="SSF52540">
    <property type="entry name" value="P-loop containing nucleoside triphosphate hydrolases"/>
    <property type="match status" value="1"/>
</dbReference>
<dbReference type="PANTHER" id="PTHR30121:SF6">
    <property type="entry name" value="SLR6007 PROTEIN"/>
    <property type="match status" value="1"/>
</dbReference>
<feature type="domain" description="TraG P-loop" evidence="1">
    <location>
        <begin position="418"/>
        <end position="732"/>
    </location>
</feature>
<dbReference type="Gene3D" id="3.40.50.300">
    <property type="entry name" value="P-loop containing nucleotide triphosphate hydrolases"/>
    <property type="match status" value="1"/>
</dbReference>
<dbReference type="InterPro" id="IPR051162">
    <property type="entry name" value="T4SS_component"/>
</dbReference>
<reference evidence="2 3" key="1">
    <citation type="submission" date="2022-05" db="EMBL/GenBank/DDBJ databases">
        <title>Genome Sequencing of Bee-Associated Microbes.</title>
        <authorList>
            <person name="Dunlap C."/>
        </authorList>
    </citation>
    <scope>NUCLEOTIDE SEQUENCE [LARGE SCALE GENOMIC DNA]</scope>
    <source>
        <strain evidence="2 3">NRRL B-04010</strain>
    </source>
</reference>
<keyword evidence="3" id="KW-1185">Reference proteome</keyword>
<protein>
    <submittedName>
        <fullName evidence="2">TraC family protein</fullName>
    </submittedName>
</protein>
<dbReference type="Pfam" id="PF19044">
    <property type="entry name" value="P-loop_TraG"/>
    <property type="match status" value="1"/>
</dbReference>
<accession>A0ABT4H4K0</accession>
<dbReference type="Gene3D" id="1.10.8.730">
    <property type="match status" value="1"/>
</dbReference>
<evidence type="ECO:0000259" key="1">
    <source>
        <dbReference type="Pfam" id="PF19044"/>
    </source>
</evidence>
<dbReference type="Proteomes" id="UP001527181">
    <property type="component" value="Unassembled WGS sequence"/>
</dbReference>
<dbReference type="InterPro" id="IPR025955">
    <property type="entry name" value="TraC/Conjuga_ATPase"/>
</dbReference>
<evidence type="ECO:0000313" key="3">
    <source>
        <dbReference type="Proteomes" id="UP001527181"/>
    </source>
</evidence>